<keyword evidence="2" id="KW-1185">Reference proteome</keyword>
<comment type="caution">
    <text evidence="1">The sequence shown here is derived from an EMBL/GenBank/DDBJ whole genome shotgun (WGS) entry which is preliminary data.</text>
</comment>
<gene>
    <name evidence="1" type="ORF">EEB11_14450</name>
</gene>
<dbReference type="EMBL" id="RPEM01000009">
    <property type="protein sequence ID" value="TGD42466.1"/>
    <property type="molecule type" value="Genomic_DNA"/>
</dbReference>
<evidence type="ECO:0000313" key="2">
    <source>
        <dbReference type="Proteomes" id="UP000297741"/>
    </source>
</evidence>
<protein>
    <submittedName>
        <fullName evidence="1">Uncharacterized protein</fullName>
    </submittedName>
</protein>
<organism evidence="1 2">
    <name type="scientific">Pseudotabrizicola sediminis</name>
    <dbReference type="NCBI Taxonomy" id="2486418"/>
    <lineage>
        <taxon>Bacteria</taxon>
        <taxon>Pseudomonadati</taxon>
        <taxon>Pseudomonadota</taxon>
        <taxon>Alphaproteobacteria</taxon>
        <taxon>Rhodobacterales</taxon>
        <taxon>Paracoccaceae</taxon>
        <taxon>Pseudotabrizicola</taxon>
    </lineage>
</organism>
<dbReference type="Proteomes" id="UP000297741">
    <property type="component" value="Unassembled WGS sequence"/>
</dbReference>
<accession>A0ABY2KMB8</accession>
<evidence type="ECO:0000313" key="1">
    <source>
        <dbReference type="EMBL" id="TGD42466.1"/>
    </source>
</evidence>
<name>A0ABY2KMB8_9RHOB</name>
<proteinExistence type="predicted"/>
<sequence>MANPLTPIDVFLPHDAAFMARTELSQMRRLGMNAMNLDTVTGHALGVIGRRLSVRHQACVTDEILALACVSLQRTAAQKLQTTNCLACSRSVNF</sequence>
<dbReference type="RefSeq" id="WP_135432435.1">
    <property type="nucleotide sequence ID" value="NZ_RPEM01000009.1"/>
</dbReference>
<reference evidence="1 2" key="1">
    <citation type="submission" date="2018-11" db="EMBL/GenBank/DDBJ databases">
        <title>Tabrizicola sp. isolated from sediment of alpine lake.</title>
        <authorList>
            <person name="Liu Z."/>
        </authorList>
    </citation>
    <scope>NUCLEOTIDE SEQUENCE [LARGE SCALE GENOMIC DNA]</scope>
    <source>
        <strain evidence="1 2">DRYC-M-16</strain>
    </source>
</reference>